<sequence>MGDALSINAKVKGLLMINVQRLPAPATITGSNDMSAAAKPAYSMASQVIPLFNNQMNNHQALLAPVQAGDIPPHARQRIVHLLSYAMTEERPSLAAQISQLINNSRPPLTGEILHDEVERHLNQPSALNPQKTYAQLIHDILQTPSQPASLPSPVVSRARRELQNPDPAQHTDNTSTTQFANALVEDGDRQLSINFANHLIRRWVDATRSSGFGEEKIAVPPGSTFGLAWNALADALDAQPFKTFAQAKGIDVSSLVINTNGDLSGLQNKQTVSFSLAQDPDWAAASSAVLAAAKKLGGDIRFHDRGHAPAEDVAAFYLVRKSRFNSDDRLFTIDQLLKEQNFSSISNTDSYYAAQFAPVQQRQREAKQQVAELPTPQLNRLLAGFIPASVPAIQKVKDADQALARLCSQALGQAFAYTIDELPEYSTFNLARNNLKDALNSSAFTTFVRANNLDLSSIQINSDDGTLKGKVKGVDTTFPVNAISDWASVWQDVEPAVKQMATGSGDYVDYPGANPVTLPEVLRFYGEEPLPPHGFPQDGWQQRSRAANLSRSAQIIRDNGFKALVSPSADDARSRSVREKQQAVALPLSAKTLNLSPLETLAVEVKSRLQENDSATPLAPPAHSPDTPEDALASTERALAVAVHGVMLELKSDSSQAESKMLESIPANSLIGQWRAYLDKALKGRGFTEWVQKQNIDLTSLRFDPTDNALIGKVNGLEQRFTATDFAQKYPEHFDVLAPVLNAAAAFSPPGKTIALNQPDNSMPFEWVGSFYGISNDYSSQAFARHTELMGRTQQFPTPVENPQKVVNWLNRQRTALGDSNDRYALIHQLKHGNVDNDQTTGFTVDPDSSHQPKGTTTVQAFLSDQGWYGAISAAQVDNLLRALQTEIPQAPSFGNLWGFLSTDIPLSTEQRVAVTEFVKKSIGSHGSLVGFLSASVPNLSSDPDQAREQLLSSDTALEFATRLQTEMKSAETSTSLKQWLLTALVLELDPTAGTQRNSVAGFDLMASGNWGQGTDTIVEQFKQHLIDTKQVPASLAPAMAKVLLAGAAPHLLVKDVPQTLTLGSPEWVGFNTAVNRIERIAAGATASMTFQKVMELHKINPISPSETQLQAIAQLNPIIDWAIINNHLVKNDSDQYSLEQLNDSQEKLNAQINETSQAKRYLRTFTPPSRRAMALAALRETFGSAIDFESPVLWEKVAGGLFSGINASIVEVYEAGRLGESWSTYKTGLNVDDLRNRAHELPDINAQFDKAIQEDFTPRRLNTISLFKDMLSKLPFDKRNSLQFGTLDFLKVEGVGNGVVITSDHKGVRRYFAVYPATGQIVKIPNINPSTKQGHTVELGIDVDALKNGTAPNPGATANVALTAIKPFIQVVPDDTDKNPLLREITFDEESPSQESSPPYSNRRMEAVATALTDAVYLHKSDFISFHRGFNNPVENGVEPSDFFKGILRALPGGSSLEDLYHGEFVKAAGDLAVDVALYAATEGAGKLWRVAKSGAAWAAAKTSAKFIGKFGAEGAESIALKDMTAANTSASLSALARMQGSHLAEASAGMSGRAANLADGAVTRTGTAEQQIKATALFQDGQWHAYDPKTLSAYGPALSDFRSDTSIVLKRETSPDGESILMPEALFSENPQVINRATHTDLRVGDRVYRFDPKKPDVITDLESADHFNTPQDMEAFCPAGPRVKRGTNDLCFSNIVSDFSGNTAKLVQALEHKRLYPSPAIAGKSPTIVFERRLFDVVEQDGVHSLTPRTLQVPVDYLPVTRGTIIKDPHFGFPGTSTLANLEQNTRIVKLGPISSLSNDQRELRGTISLLATQSGGPKRYLTVEADPLTFYYSEFDATSTVLNFKKIGQQASAFENVLIKAHTAETENLLKLTGAPLNKAFVALPTLDSAFAKLEAAGYTHAEATKLRTTIATFSAEKKREFVYQLINRLKNANDTVVLKATSIEPLTKAENFANLPVEEQNRFYAENAKKTVDSHFNATAIGSANKHTPNDLNDRYREDVANTIISWMRDNHRPAVESSLKFGAGNCHEMAESAAQIIKKSGGTAQAWYVEGGDHVFTVVGGPPSAGKSTVNFSQAEWKDAWIVDPWADISCKASEYTGRLRKKMSEWHANGLKIYTNKGWRNPTYPQWIYELTTLQKRPLRA</sequence>
<reference evidence="1 2" key="1">
    <citation type="journal article" date="2014" name="Genome Announc.">
        <title>Complete Genome Sequence of Pseudomonas sp. Strain TKP, Isolated from a gamma-Hexachlorocyclohexane-Degrading Mixed Culture.</title>
        <authorList>
            <person name="Ohtsubo Y."/>
            <person name="Kishida K."/>
            <person name="Sato T."/>
            <person name="Tabata M."/>
            <person name="Kawasumi T."/>
            <person name="Ogura Y."/>
            <person name="Hayashi T."/>
            <person name="Tsuda M."/>
            <person name="Nagata Y."/>
        </authorList>
    </citation>
    <scope>NUCLEOTIDE SEQUENCE [LARGE SCALE GENOMIC DNA]</scope>
    <source>
        <strain evidence="1 2">TKP</strain>
    </source>
</reference>
<protein>
    <submittedName>
        <fullName evidence="1">Uncharacterized protein</fullName>
    </submittedName>
</protein>
<accession>A0ACA7P636</accession>
<dbReference type="Proteomes" id="UP000018725">
    <property type="component" value="Chromosome"/>
</dbReference>
<gene>
    <name evidence="1" type="ORF">U771_14555</name>
</gene>
<evidence type="ECO:0000313" key="2">
    <source>
        <dbReference type="Proteomes" id="UP000018725"/>
    </source>
</evidence>
<organism evidence="1 2">
    <name type="scientific">Pseudomonas gorinensis</name>
    <dbReference type="NCBI Taxonomy" id="3240790"/>
    <lineage>
        <taxon>Bacteria</taxon>
        <taxon>Pseudomonadati</taxon>
        <taxon>Pseudomonadota</taxon>
        <taxon>Gammaproteobacteria</taxon>
        <taxon>Pseudomonadales</taxon>
        <taxon>Pseudomonadaceae</taxon>
        <taxon>Pseudomonas</taxon>
    </lineage>
</organism>
<keyword evidence="2" id="KW-1185">Reference proteome</keyword>
<evidence type="ECO:0000313" key="1">
    <source>
        <dbReference type="EMBL" id="AHC35435.1"/>
    </source>
</evidence>
<dbReference type="EMBL" id="CP006852">
    <property type="protein sequence ID" value="AHC35435.1"/>
    <property type="molecule type" value="Genomic_DNA"/>
</dbReference>
<name>A0ACA7P636_9PSED</name>
<proteinExistence type="predicted"/>